<dbReference type="STRING" id="1458307.OSB_12700"/>
<dbReference type="GO" id="GO:0008146">
    <property type="term" value="F:sulfotransferase activity"/>
    <property type="evidence" value="ECO:0007669"/>
    <property type="project" value="InterPro"/>
</dbReference>
<evidence type="ECO:0000313" key="1">
    <source>
        <dbReference type="EMBL" id="AKS45825.1"/>
    </source>
</evidence>
<dbReference type="SUPFAM" id="SSF52540">
    <property type="entry name" value="P-loop containing nucleoside triphosphate hydrolases"/>
    <property type="match status" value="1"/>
</dbReference>
<dbReference type="Pfam" id="PF00685">
    <property type="entry name" value="Sulfotransfer_1"/>
    <property type="match status" value="1"/>
</dbReference>
<accession>A0A0K0Y4G2</accession>
<reference evidence="1 2" key="1">
    <citation type="journal article" date="2015" name="Genome Announc.">
        <title>Closed Genome Sequence of Octadecabacter temperatus SB1, the First Mesophilic Species of the Genus Octadecabacter.</title>
        <authorList>
            <person name="Voget S."/>
            <person name="Billerbeck S."/>
            <person name="Simon M."/>
            <person name="Daniel R."/>
        </authorList>
    </citation>
    <scope>NUCLEOTIDE SEQUENCE [LARGE SCALE GENOMIC DNA]</scope>
    <source>
        <strain evidence="1 2">SB1</strain>
    </source>
</reference>
<dbReference type="AlphaFoldDB" id="A0A0K0Y4G2"/>
<protein>
    <submittedName>
        <fullName evidence="1">Sulfotransferase domain protein</fullName>
    </submittedName>
</protein>
<dbReference type="Gene3D" id="3.40.50.300">
    <property type="entry name" value="P-loop containing nucleotide triphosphate hydrolases"/>
    <property type="match status" value="1"/>
</dbReference>
<dbReference type="KEGG" id="otm:OSB_12700"/>
<dbReference type="EMBL" id="CP012160">
    <property type="protein sequence ID" value="AKS45825.1"/>
    <property type="molecule type" value="Genomic_DNA"/>
</dbReference>
<keyword evidence="1" id="KW-0808">Transferase</keyword>
<name>A0A0K0Y4G2_9RHOB</name>
<proteinExistence type="predicted"/>
<dbReference type="InterPro" id="IPR027417">
    <property type="entry name" value="P-loop_NTPase"/>
</dbReference>
<sequence>MQCHDAEKISLAAETGPQIIVNWESTFPNELHALPHARFIHMIRDPRDVLLSGMRYHRKAPLGREKFLANPSDDLGGKNYQDHLNALPNDLERWQFEMRNKHAETVAEMLAWDYSGNAVGDVRYEDLIVDVNCVKIREILEEFAIEGLDIDKAVQAYWQHSLFGGVNEASELGKQHARHITSGSVAQWKTQMPRALAEIYVEEYGDALISLGYADDKNWVKDCPVSVKS</sequence>
<dbReference type="InterPro" id="IPR000863">
    <property type="entry name" value="Sulfotransferase_dom"/>
</dbReference>
<dbReference type="Proteomes" id="UP000067444">
    <property type="component" value="Chromosome"/>
</dbReference>
<dbReference type="PATRIC" id="fig|1458307.3.peg.1285"/>
<organism evidence="1 2">
    <name type="scientific">Octadecabacter temperatus</name>
    <dbReference type="NCBI Taxonomy" id="1458307"/>
    <lineage>
        <taxon>Bacteria</taxon>
        <taxon>Pseudomonadati</taxon>
        <taxon>Pseudomonadota</taxon>
        <taxon>Alphaproteobacteria</taxon>
        <taxon>Rhodobacterales</taxon>
        <taxon>Roseobacteraceae</taxon>
        <taxon>Octadecabacter</taxon>
    </lineage>
</organism>
<keyword evidence="2" id="KW-1185">Reference proteome</keyword>
<evidence type="ECO:0000313" key="2">
    <source>
        <dbReference type="Proteomes" id="UP000067444"/>
    </source>
</evidence>
<gene>
    <name evidence="1" type="ORF">OSB_12700</name>
</gene>